<evidence type="ECO:0000259" key="3">
    <source>
        <dbReference type="Pfam" id="PF08240"/>
    </source>
</evidence>
<name>A0A1I2K1R7_9BACT</name>
<dbReference type="STRING" id="655355.SAMN05216283_11032"/>
<dbReference type="InterPro" id="IPR036291">
    <property type="entry name" value="NAD(P)-bd_dom_sf"/>
</dbReference>
<dbReference type="PANTHER" id="PTHR43401:SF2">
    <property type="entry name" value="L-THREONINE 3-DEHYDROGENASE"/>
    <property type="match status" value="1"/>
</dbReference>
<dbReference type="CDD" id="cd08261">
    <property type="entry name" value="Zn_ADH7"/>
    <property type="match status" value="1"/>
</dbReference>
<dbReference type="InterPro" id="IPR013154">
    <property type="entry name" value="ADH-like_N"/>
</dbReference>
<dbReference type="GO" id="GO:0016491">
    <property type="term" value="F:oxidoreductase activity"/>
    <property type="evidence" value="ECO:0007669"/>
    <property type="project" value="UniProtKB-KW"/>
</dbReference>
<accession>A0A1I2K1R7</accession>
<dbReference type="InterPro" id="IPR011032">
    <property type="entry name" value="GroES-like_sf"/>
</dbReference>
<evidence type="ECO:0000313" key="5">
    <source>
        <dbReference type="Proteomes" id="UP000198964"/>
    </source>
</evidence>
<dbReference type="SUPFAM" id="SSF50129">
    <property type="entry name" value="GroES-like"/>
    <property type="match status" value="1"/>
</dbReference>
<dbReference type="Gene3D" id="3.40.50.720">
    <property type="entry name" value="NAD(P)-binding Rossmann-like Domain"/>
    <property type="match status" value="1"/>
</dbReference>
<dbReference type="RefSeq" id="WP_093920903.1">
    <property type="nucleotide sequence ID" value="NZ_FONW01000010.1"/>
</dbReference>
<gene>
    <name evidence="4" type="ORF">SAMN05216283_11032</name>
</gene>
<sequence>MKAIEIAKAGEIKIVERPLPEVGSGDVLLKVKYVGFCGSDLSTFLGKNPMVTYPRIPGHEISAEIVTLGNQVPDSLAIGQNVTVVPYTHCGQCTSCKQKRYNACRYNQTLGVQRDGAMSEFIAVPWEKVLVANALNAIQLALVEPLTVGFHAIDNARVTDSDTVMVFGCGMIGAGAIVRAARRGAIVIAVDIDDEKLTVAKQLGADFTINSRTQDLHDEVQSMTHGDGPSVAVEAAGDPHTYRSAIEEVAFAGRVVCIGYAGTDVPIPTKLWVQKELEIMGSRNANPADFEAVIKYLSKTSPNLDLLVSKVVTVQKAGLMMKTWAESPGSLLKILVQF</sequence>
<dbReference type="InterPro" id="IPR013149">
    <property type="entry name" value="ADH-like_C"/>
</dbReference>
<dbReference type="PANTHER" id="PTHR43401">
    <property type="entry name" value="L-THREONINE 3-DEHYDROGENASE"/>
    <property type="match status" value="1"/>
</dbReference>
<organism evidence="4 5">
    <name type="scientific">Sunxiuqinia elliptica</name>
    <dbReference type="NCBI Taxonomy" id="655355"/>
    <lineage>
        <taxon>Bacteria</taxon>
        <taxon>Pseudomonadati</taxon>
        <taxon>Bacteroidota</taxon>
        <taxon>Bacteroidia</taxon>
        <taxon>Marinilabiliales</taxon>
        <taxon>Prolixibacteraceae</taxon>
        <taxon>Sunxiuqinia</taxon>
    </lineage>
</organism>
<dbReference type="Pfam" id="PF08240">
    <property type="entry name" value="ADH_N"/>
    <property type="match status" value="1"/>
</dbReference>
<protein>
    <submittedName>
        <fullName evidence="4">Threonine dehydrogenase</fullName>
    </submittedName>
</protein>
<dbReference type="InterPro" id="IPR050129">
    <property type="entry name" value="Zn_alcohol_dh"/>
</dbReference>
<keyword evidence="1" id="KW-0560">Oxidoreductase</keyword>
<keyword evidence="5" id="KW-1185">Reference proteome</keyword>
<feature type="domain" description="Alcohol dehydrogenase-like N-terminal" evidence="3">
    <location>
        <begin position="23"/>
        <end position="130"/>
    </location>
</feature>
<reference evidence="4 5" key="1">
    <citation type="submission" date="2016-10" db="EMBL/GenBank/DDBJ databases">
        <authorList>
            <person name="de Groot N.N."/>
        </authorList>
    </citation>
    <scope>NUCLEOTIDE SEQUENCE [LARGE SCALE GENOMIC DNA]</scope>
    <source>
        <strain evidence="4 5">CGMCC 1.9156</strain>
    </source>
</reference>
<evidence type="ECO:0000256" key="1">
    <source>
        <dbReference type="ARBA" id="ARBA00023002"/>
    </source>
</evidence>
<dbReference type="Pfam" id="PF00107">
    <property type="entry name" value="ADH_zinc_N"/>
    <property type="match status" value="1"/>
</dbReference>
<evidence type="ECO:0000259" key="2">
    <source>
        <dbReference type="Pfam" id="PF00107"/>
    </source>
</evidence>
<dbReference type="SUPFAM" id="SSF51735">
    <property type="entry name" value="NAD(P)-binding Rossmann-fold domains"/>
    <property type="match status" value="1"/>
</dbReference>
<dbReference type="AlphaFoldDB" id="A0A1I2K1R7"/>
<dbReference type="Proteomes" id="UP000198964">
    <property type="component" value="Unassembled WGS sequence"/>
</dbReference>
<proteinExistence type="predicted"/>
<evidence type="ECO:0000313" key="4">
    <source>
        <dbReference type="EMBL" id="SFF58966.1"/>
    </source>
</evidence>
<dbReference type="EMBL" id="FONW01000010">
    <property type="protein sequence ID" value="SFF58966.1"/>
    <property type="molecule type" value="Genomic_DNA"/>
</dbReference>
<dbReference type="Gene3D" id="3.90.180.10">
    <property type="entry name" value="Medium-chain alcohol dehydrogenases, catalytic domain"/>
    <property type="match status" value="1"/>
</dbReference>
<feature type="domain" description="Alcohol dehydrogenase-like C-terminal" evidence="2">
    <location>
        <begin position="172"/>
        <end position="298"/>
    </location>
</feature>